<accession>A0A3G6IVV0</accession>
<evidence type="ECO:0000256" key="6">
    <source>
        <dbReference type="SAM" id="SignalP"/>
    </source>
</evidence>
<feature type="chain" id="PRO_5017924678" description="Trypsin" evidence="6">
    <location>
        <begin position="30"/>
        <end position="341"/>
    </location>
</feature>
<dbReference type="InterPro" id="IPR009003">
    <property type="entry name" value="Peptidase_S1_PA"/>
</dbReference>
<gene>
    <name evidence="7" type="ORF">CPPEL_08360</name>
</gene>
<dbReference type="GO" id="GO:0006508">
    <property type="term" value="P:proteolysis"/>
    <property type="evidence" value="ECO:0007669"/>
    <property type="project" value="UniProtKB-KW"/>
</dbReference>
<protein>
    <recommendedName>
        <fullName evidence="9">Trypsin</fullName>
    </recommendedName>
</protein>
<dbReference type="AlphaFoldDB" id="A0A3G6IVV0"/>
<evidence type="ECO:0000256" key="2">
    <source>
        <dbReference type="ARBA" id="ARBA00022670"/>
    </source>
</evidence>
<keyword evidence="3" id="KW-0378">Hydrolase</keyword>
<dbReference type="KEGG" id="cpso:CPPEL_08360"/>
<comment type="similarity">
    <text evidence="1">Belongs to the peptidase S1 family.</text>
</comment>
<evidence type="ECO:0000256" key="4">
    <source>
        <dbReference type="ARBA" id="ARBA00022825"/>
    </source>
</evidence>
<dbReference type="InterPro" id="IPR043504">
    <property type="entry name" value="Peptidase_S1_PA_chymotrypsin"/>
</dbReference>
<keyword evidence="8" id="KW-1185">Reference proteome</keyword>
<keyword evidence="5" id="KW-1015">Disulfide bond</keyword>
<evidence type="ECO:0000313" key="8">
    <source>
        <dbReference type="Proteomes" id="UP000271426"/>
    </source>
</evidence>
<evidence type="ECO:0000256" key="5">
    <source>
        <dbReference type="ARBA" id="ARBA00023157"/>
    </source>
</evidence>
<dbReference type="Proteomes" id="UP000271426">
    <property type="component" value="Chromosome"/>
</dbReference>
<name>A0A3G6IVV0_9CORY</name>
<dbReference type="GO" id="GO:0004252">
    <property type="term" value="F:serine-type endopeptidase activity"/>
    <property type="evidence" value="ECO:0007669"/>
    <property type="project" value="InterPro"/>
</dbReference>
<feature type="signal peptide" evidence="6">
    <location>
        <begin position="1"/>
        <end position="29"/>
    </location>
</feature>
<sequence length="341" mass="35140" precursor="true">MASRLMRRVAIACGTLALAGTLAAPNAMAQSSDQLSQQVLAPLAQLNPEVAGQVEAALDQAQLGSSATLEEQIAALAEQFPVETPFELEPLPNGPFYQWTNDPFSKVMALQTGPVLHRVTGSFFHGPDVPQVARDAHARGTTLYGPGTPILVNDESMCTVAVTGTDAQGRKLAITAGHCGEVGQPIKSLDAVQLGNNAPSGTIVRKGQDLDYAVIELGPNTEITSEYYPGVAVHAVGAEPRALDTACKQGVASNNSCGPVLLSDPEFAISHVCARPGDSGGPLIEGDRVVGIISGGIIPTELAACNTPLQGPLHSPTATVNMEAVLRDLNTGGAGVGFQPA</sequence>
<dbReference type="EMBL" id="CP033898">
    <property type="protein sequence ID" value="AZA09776.1"/>
    <property type="molecule type" value="Genomic_DNA"/>
</dbReference>
<evidence type="ECO:0000256" key="3">
    <source>
        <dbReference type="ARBA" id="ARBA00022801"/>
    </source>
</evidence>
<dbReference type="InterPro" id="IPR001316">
    <property type="entry name" value="Pept_S1A_streptogrisin"/>
</dbReference>
<evidence type="ECO:0008006" key="9">
    <source>
        <dbReference type="Google" id="ProtNLM"/>
    </source>
</evidence>
<dbReference type="PRINTS" id="PR00861">
    <property type="entry name" value="ALYTICPTASE"/>
</dbReference>
<keyword evidence="2" id="KW-0645">Protease</keyword>
<dbReference type="Gene3D" id="2.40.10.10">
    <property type="entry name" value="Trypsin-like serine proteases"/>
    <property type="match status" value="2"/>
</dbReference>
<dbReference type="RefSeq" id="WP_245990423.1">
    <property type="nucleotide sequence ID" value="NZ_CP033898.1"/>
</dbReference>
<dbReference type="CDD" id="cd21112">
    <property type="entry name" value="alphaLP-like"/>
    <property type="match status" value="1"/>
</dbReference>
<evidence type="ECO:0000256" key="1">
    <source>
        <dbReference type="ARBA" id="ARBA00007664"/>
    </source>
</evidence>
<keyword evidence="6" id="KW-0732">Signal</keyword>
<evidence type="ECO:0000313" key="7">
    <source>
        <dbReference type="EMBL" id="AZA09776.1"/>
    </source>
</evidence>
<keyword evidence="4" id="KW-0720">Serine protease</keyword>
<proteinExistence type="inferred from homology"/>
<dbReference type="SUPFAM" id="SSF50494">
    <property type="entry name" value="Trypsin-like serine proteases"/>
    <property type="match status" value="1"/>
</dbReference>
<organism evidence="7 8">
    <name type="scientific">Corynebacterium pseudopelargi</name>
    <dbReference type="NCBI Taxonomy" id="2080757"/>
    <lineage>
        <taxon>Bacteria</taxon>
        <taxon>Bacillati</taxon>
        <taxon>Actinomycetota</taxon>
        <taxon>Actinomycetes</taxon>
        <taxon>Mycobacteriales</taxon>
        <taxon>Corynebacteriaceae</taxon>
        <taxon>Corynebacterium</taxon>
    </lineage>
</organism>
<reference evidence="7 8" key="1">
    <citation type="submission" date="2018-11" db="EMBL/GenBank/DDBJ databases">
        <authorList>
            <person name="Kleinhagauer T."/>
            <person name="Glaeser S.P."/>
            <person name="Spergser J."/>
            <person name="Ruckert C."/>
            <person name="Kaempfer P."/>
            <person name="Busse H.-J."/>
        </authorList>
    </citation>
    <scope>NUCLEOTIDE SEQUENCE [LARGE SCALE GENOMIC DNA]</scope>
    <source>
        <strain evidence="7 8">812CH</strain>
    </source>
</reference>